<keyword evidence="2" id="KW-0238">DNA-binding</keyword>
<evidence type="ECO:0000313" key="5">
    <source>
        <dbReference type="EMBL" id="SMX24933.1"/>
    </source>
</evidence>
<accession>A0A238J3L5</accession>
<dbReference type="SMART" id="SM00342">
    <property type="entry name" value="HTH_ARAC"/>
    <property type="match status" value="1"/>
</dbReference>
<dbReference type="SUPFAM" id="SSF46689">
    <property type="entry name" value="Homeodomain-like"/>
    <property type="match status" value="2"/>
</dbReference>
<dbReference type="EMBL" id="FXXQ01000011">
    <property type="protein sequence ID" value="SMX24933.1"/>
    <property type="molecule type" value="Genomic_DNA"/>
</dbReference>
<dbReference type="InterPro" id="IPR009594">
    <property type="entry name" value="Tscrpt_reg_HTH_AraC_N"/>
</dbReference>
<proteinExistence type="predicted"/>
<dbReference type="InterPro" id="IPR018060">
    <property type="entry name" value="HTH_AraC"/>
</dbReference>
<dbReference type="PANTHER" id="PTHR43436">
    <property type="entry name" value="ARAC-FAMILY TRANSCRIPTIONAL REGULATOR"/>
    <property type="match status" value="1"/>
</dbReference>
<dbReference type="PROSITE" id="PS01124">
    <property type="entry name" value="HTH_ARAC_FAMILY_2"/>
    <property type="match status" value="1"/>
</dbReference>
<name>A0A238J3L5_9RHOB</name>
<evidence type="ECO:0000256" key="2">
    <source>
        <dbReference type="ARBA" id="ARBA00023125"/>
    </source>
</evidence>
<evidence type="ECO:0000256" key="1">
    <source>
        <dbReference type="ARBA" id="ARBA00023015"/>
    </source>
</evidence>
<dbReference type="InterPro" id="IPR009057">
    <property type="entry name" value="Homeodomain-like_sf"/>
</dbReference>
<protein>
    <submittedName>
        <fullName evidence="5">Virulence regulon transcriptional activator VirF</fullName>
    </submittedName>
</protein>
<dbReference type="GO" id="GO:0043565">
    <property type="term" value="F:sequence-specific DNA binding"/>
    <property type="evidence" value="ECO:0007669"/>
    <property type="project" value="InterPro"/>
</dbReference>
<dbReference type="Pfam" id="PF12833">
    <property type="entry name" value="HTH_18"/>
    <property type="match status" value="1"/>
</dbReference>
<dbReference type="PROSITE" id="PS00041">
    <property type="entry name" value="HTH_ARAC_FAMILY_1"/>
    <property type="match status" value="1"/>
</dbReference>
<dbReference type="OrthoDB" id="9802263at2"/>
<keyword evidence="1" id="KW-0805">Transcription regulation</keyword>
<organism evidence="5 6">
    <name type="scientific">Boseongicola aestuarii</name>
    <dbReference type="NCBI Taxonomy" id="1470561"/>
    <lineage>
        <taxon>Bacteria</taxon>
        <taxon>Pseudomonadati</taxon>
        <taxon>Pseudomonadota</taxon>
        <taxon>Alphaproteobacteria</taxon>
        <taxon>Rhodobacterales</taxon>
        <taxon>Paracoccaceae</taxon>
        <taxon>Boseongicola</taxon>
    </lineage>
</organism>
<feature type="domain" description="HTH araC/xylS-type" evidence="4">
    <location>
        <begin position="188"/>
        <end position="286"/>
    </location>
</feature>
<sequence>MEIKDLIAPAERHATRFSKENSALPGCFVFRREMPSDFEAVVYDPVICLILQRGKTLNAGGTTVSMTAGDALLVSHDMPVSSRITKASRVSPYLALILSLDISIPRSLYELVGVQDTRSSVPALSLFRASQDLVDPMSRYLALADDSLAAEVLGPSVLREIHFRLLISPAGGMLRNLLSVGSHASRIAKAIRAIREDFRAPLSISHLASLAGMSTSSFHEHFKAVTGTSPLQYQKDLRMIEARRLLAEGRVSVSSASFEVGYESATQFSREFSRKFGTPPSRIAEIALRTF</sequence>
<dbReference type="GO" id="GO:0003700">
    <property type="term" value="F:DNA-binding transcription factor activity"/>
    <property type="evidence" value="ECO:0007669"/>
    <property type="project" value="InterPro"/>
</dbReference>
<gene>
    <name evidence="5" type="primary">virF</name>
    <name evidence="5" type="ORF">BOA8489_03066</name>
</gene>
<dbReference type="PANTHER" id="PTHR43436:SF1">
    <property type="entry name" value="TRANSCRIPTIONAL REGULATORY PROTEIN"/>
    <property type="match status" value="1"/>
</dbReference>
<dbReference type="Proteomes" id="UP000201838">
    <property type="component" value="Unassembled WGS sequence"/>
</dbReference>
<evidence type="ECO:0000313" key="6">
    <source>
        <dbReference type="Proteomes" id="UP000201838"/>
    </source>
</evidence>
<evidence type="ECO:0000259" key="4">
    <source>
        <dbReference type="PROSITE" id="PS01124"/>
    </source>
</evidence>
<dbReference type="Pfam" id="PF06719">
    <property type="entry name" value="AraC_N"/>
    <property type="match status" value="1"/>
</dbReference>
<dbReference type="InterPro" id="IPR018062">
    <property type="entry name" value="HTH_AraC-typ_CS"/>
</dbReference>
<keyword evidence="6" id="KW-1185">Reference proteome</keyword>
<evidence type="ECO:0000256" key="3">
    <source>
        <dbReference type="ARBA" id="ARBA00023163"/>
    </source>
</evidence>
<dbReference type="Gene3D" id="1.10.10.60">
    <property type="entry name" value="Homeodomain-like"/>
    <property type="match status" value="2"/>
</dbReference>
<dbReference type="AlphaFoldDB" id="A0A238J3L5"/>
<dbReference type="RefSeq" id="WP_093975141.1">
    <property type="nucleotide sequence ID" value="NZ_FXXQ01000011.1"/>
</dbReference>
<keyword evidence="3" id="KW-0804">Transcription</keyword>
<reference evidence="5 6" key="1">
    <citation type="submission" date="2017-05" db="EMBL/GenBank/DDBJ databases">
        <authorList>
            <person name="Song R."/>
            <person name="Chenine A.L."/>
            <person name="Ruprecht R.M."/>
        </authorList>
    </citation>
    <scope>NUCLEOTIDE SEQUENCE [LARGE SCALE GENOMIC DNA]</scope>
    <source>
        <strain evidence="5 6">CECT 8489</strain>
    </source>
</reference>